<keyword evidence="2" id="KW-0813">Transport</keyword>
<accession>A0A6H0SHH9</accession>
<name>A0A6H0SHH9_9MICC</name>
<evidence type="ECO:0000256" key="2">
    <source>
        <dbReference type="ARBA" id="ARBA00022448"/>
    </source>
</evidence>
<dbReference type="GO" id="GO:0022857">
    <property type="term" value="F:transmembrane transporter activity"/>
    <property type="evidence" value="ECO:0007669"/>
    <property type="project" value="InterPro"/>
</dbReference>
<dbReference type="Pfam" id="PF00083">
    <property type="entry name" value="Sugar_tr"/>
    <property type="match status" value="1"/>
</dbReference>
<evidence type="ECO:0000256" key="5">
    <source>
        <dbReference type="ARBA" id="ARBA00022989"/>
    </source>
</evidence>
<evidence type="ECO:0000313" key="8">
    <source>
        <dbReference type="Proteomes" id="UP000502331"/>
    </source>
</evidence>
<dbReference type="InterPro" id="IPR005828">
    <property type="entry name" value="MFS_sugar_transport-like"/>
</dbReference>
<dbReference type="GO" id="GO:0005886">
    <property type="term" value="C:plasma membrane"/>
    <property type="evidence" value="ECO:0007669"/>
    <property type="project" value="UniProtKB-SubCell"/>
</dbReference>
<dbReference type="RefSeq" id="WP_172511690.1">
    <property type="nucleotide sequence ID" value="NZ_CP032549.1"/>
</dbReference>
<evidence type="ECO:0000256" key="4">
    <source>
        <dbReference type="ARBA" id="ARBA00022692"/>
    </source>
</evidence>
<dbReference type="InterPro" id="IPR036259">
    <property type="entry name" value="MFS_trans_sf"/>
</dbReference>
<dbReference type="PANTHER" id="PTHR43045:SF1">
    <property type="entry name" value="SHIKIMATE TRANSPORTER"/>
    <property type="match status" value="1"/>
</dbReference>
<evidence type="ECO:0000256" key="6">
    <source>
        <dbReference type="ARBA" id="ARBA00023136"/>
    </source>
</evidence>
<sequence>MPPSCSRRPDKYSRRAVLIVHPGADGRRHLISGFAFHLCEHRHRAPIPLSVLRYIQGFSAGGQSGGAALMAAEDAADQARDKFWAFPQLGFPASMLLASAVRAIFAAVVSP</sequence>
<dbReference type="PANTHER" id="PTHR43045">
    <property type="entry name" value="SHIKIMATE TRANSPORTER"/>
    <property type="match status" value="1"/>
</dbReference>
<keyword evidence="3" id="KW-1003">Cell membrane</keyword>
<keyword evidence="5" id="KW-1133">Transmembrane helix</keyword>
<comment type="subcellular location">
    <subcellularLocation>
        <location evidence="1">Cell membrane</location>
        <topology evidence="1">Multi-pass membrane protein</topology>
    </subcellularLocation>
</comment>
<evidence type="ECO:0000313" key="7">
    <source>
        <dbReference type="EMBL" id="QIV86848.1"/>
    </source>
</evidence>
<gene>
    <name evidence="7" type="ORF">D3791_06675</name>
</gene>
<keyword evidence="6" id="KW-0472">Membrane</keyword>
<evidence type="ECO:0000256" key="3">
    <source>
        <dbReference type="ARBA" id="ARBA00022475"/>
    </source>
</evidence>
<keyword evidence="8" id="KW-1185">Reference proteome</keyword>
<proteinExistence type="predicted"/>
<reference evidence="7 8" key="1">
    <citation type="submission" date="2018-09" db="EMBL/GenBank/DDBJ databases">
        <title>Glutamicibacter mishrai S5-52T (LMG 29155T = KCTC 39846T).</title>
        <authorList>
            <person name="Das S.K."/>
        </authorList>
    </citation>
    <scope>NUCLEOTIDE SEQUENCE [LARGE SCALE GENOMIC DNA]</scope>
    <source>
        <strain evidence="7 8">S5-52</strain>
    </source>
</reference>
<dbReference type="Gene3D" id="1.20.1250.20">
    <property type="entry name" value="MFS general substrate transporter like domains"/>
    <property type="match status" value="1"/>
</dbReference>
<evidence type="ECO:0000256" key="1">
    <source>
        <dbReference type="ARBA" id="ARBA00004651"/>
    </source>
</evidence>
<dbReference type="Proteomes" id="UP000502331">
    <property type="component" value="Chromosome"/>
</dbReference>
<organism evidence="7 8">
    <name type="scientific">Glutamicibacter mishrai</name>
    <dbReference type="NCBI Taxonomy" id="1775880"/>
    <lineage>
        <taxon>Bacteria</taxon>
        <taxon>Bacillati</taxon>
        <taxon>Actinomycetota</taxon>
        <taxon>Actinomycetes</taxon>
        <taxon>Micrococcales</taxon>
        <taxon>Micrococcaceae</taxon>
        <taxon>Glutamicibacter</taxon>
    </lineage>
</organism>
<dbReference type="AlphaFoldDB" id="A0A6H0SHH9"/>
<dbReference type="EMBL" id="CP032549">
    <property type="protein sequence ID" value="QIV86848.1"/>
    <property type="molecule type" value="Genomic_DNA"/>
</dbReference>
<protein>
    <submittedName>
        <fullName evidence="7">Uncharacterized protein</fullName>
    </submittedName>
</protein>
<dbReference type="SUPFAM" id="SSF103473">
    <property type="entry name" value="MFS general substrate transporter"/>
    <property type="match status" value="1"/>
</dbReference>
<keyword evidence="4" id="KW-0812">Transmembrane</keyword>